<accession>A0A397PKC9</accession>
<dbReference type="PANTHER" id="PTHR46018">
    <property type="entry name" value="ZINC PHOSPHODIESTERASE ELAC PROTEIN 1"/>
    <property type="match status" value="1"/>
</dbReference>
<sequence length="247" mass="27167">MKLTITGSGDAFGSGGRLNTCFHVQSGETGFLIDCGASALISLKKAGLSTNDVDTVFITHLHGDHFGGLPFFLIDAMFMAKRTKPLTLVGPAELEARFHIACEAMFPLATENQRDFEMTFVPLHAGETTRVGAVSVTPFEVKHYSGAPSYALRFTLENKVLAYTGDTGWVDSVVEAGRDADLYIMECFQYDKRLDMHLDYLTIHHRLDDIGAKRVLLTHMSDAMLAEQHEVTDARCSLAEDGMVIEV</sequence>
<keyword evidence="3" id="KW-1185">Reference proteome</keyword>
<dbReference type="RefSeq" id="WP_119061978.1">
    <property type="nucleotide sequence ID" value="NZ_QXDF01000002.1"/>
</dbReference>
<protein>
    <submittedName>
        <fullName evidence="2">Ribonuclease BN (tRNA processing enzyme)</fullName>
    </submittedName>
</protein>
<dbReference type="PANTHER" id="PTHR46018:SF7">
    <property type="entry name" value="RIBONUCLEASE Z"/>
    <property type="match status" value="1"/>
</dbReference>
<dbReference type="Proteomes" id="UP000266273">
    <property type="component" value="Unassembled WGS sequence"/>
</dbReference>
<dbReference type="InterPro" id="IPR001279">
    <property type="entry name" value="Metallo-B-lactamas"/>
</dbReference>
<proteinExistence type="predicted"/>
<feature type="domain" description="Metallo-beta-lactamase" evidence="1">
    <location>
        <begin position="18"/>
        <end position="219"/>
    </location>
</feature>
<dbReference type="CDD" id="cd07740">
    <property type="entry name" value="metallo-hydrolase-like_MBL-fold"/>
    <property type="match status" value="1"/>
</dbReference>
<reference evidence="2 3" key="1">
    <citation type="submission" date="2018-08" db="EMBL/GenBank/DDBJ databases">
        <title>Genomic Encyclopedia of Archaeal and Bacterial Type Strains, Phase II (KMG-II): from individual species to whole genera.</title>
        <authorList>
            <person name="Goeker M."/>
        </authorList>
    </citation>
    <scope>NUCLEOTIDE SEQUENCE [LARGE SCALE GENOMIC DNA]</scope>
    <source>
        <strain evidence="2 3">DSM 5002</strain>
    </source>
</reference>
<comment type="caution">
    <text evidence="2">The sequence shown here is derived from an EMBL/GenBank/DDBJ whole genome shotgun (WGS) entry which is preliminary data.</text>
</comment>
<dbReference type="GO" id="GO:0042781">
    <property type="term" value="F:3'-tRNA processing endoribonuclease activity"/>
    <property type="evidence" value="ECO:0007669"/>
    <property type="project" value="TreeGrafter"/>
</dbReference>
<evidence type="ECO:0000313" key="3">
    <source>
        <dbReference type="Proteomes" id="UP000266273"/>
    </source>
</evidence>
<dbReference type="SMART" id="SM00849">
    <property type="entry name" value="Lactamase_B"/>
    <property type="match status" value="1"/>
</dbReference>
<dbReference type="InterPro" id="IPR036866">
    <property type="entry name" value="RibonucZ/Hydroxyglut_hydro"/>
</dbReference>
<gene>
    <name evidence="2" type="ORF">BXY53_2165</name>
</gene>
<dbReference type="EMBL" id="QXDF01000002">
    <property type="protein sequence ID" value="RIA47607.1"/>
    <property type="molecule type" value="Genomic_DNA"/>
</dbReference>
<dbReference type="Pfam" id="PF23023">
    <property type="entry name" value="Anti-Pycsar_Apyc1"/>
    <property type="match status" value="1"/>
</dbReference>
<organism evidence="2 3">
    <name type="scientific">Dichotomicrobium thermohalophilum</name>
    <dbReference type="NCBI Taxonomy" id="933063"/>
    <lineage>
        <taxon>Bacteria</taxon>
        <taxon>Pseudomonadati</taxon>
        <taxon>Pseudomonadota</taxon>
        <taxon>Alphaproteobacteria</taxon>
        <taxon>Hyphomicrobiales</taxon>
        <taxon>Hyphomicrobiaceae</taxon>
        <taxon>Dichotomicrobium</taxon>
    </lineage>
</organism>
<dbReference type="OrthoDB" id="9800940at2"/>
<dbReference type="AlphaFoldDB" id="A0A397PKC9"/>
<evidence type="ECO:0000313" key="2">
    <source>
        <dbReference type="EMBL" id="RIA47607.1"/>
    </source>
</evidence>
<dbReference type="SUPFAM" id="SSF56281">
    <property type="entry name" value="Metallo-hydrolase/oxidoreductase"/>
    <property type="match status" value="1"/>
</dbReference>
<evidence type="ECO:0000259" key="1">
    <source>
        <dbReference type="SMART" id="SM00849"/>
    </source>
</evidence>
<name>A0A397PKC9_9HYPH</name>
<dbReference type="Gene3D" id="3.60.15.10">
    <property type="entry name" value="Ribonuclease Z/Hydroxyacylglutathione hydrolase-like"/>
    <property type="match status" value="1"/>
</dbReference>